<keyword evidence="4 12" id="KW-0812">Transmembrane</keyword>
<dbReference type="Gene3D" id="3.40.50.10140">
    <property type="entry name" value="Toll/interleukin-1 receptor homology (TIR) domain"/>
    <property type="match status" value="1"/>
</dbReference>
<evidence type="ECO:0000256" key="1">
    <source>
        <dbReference type="ARBA" id="ARBA00004167"/>
    </source>
</evidence>
<feature type="compositionally biased region" description="Low complexity" evidence="11">
    <location>
        <begin position="195"/>
        <end position="206"/>
    </location>
</feature>
<dbReference type="PROSITE" id="PS50104">
    <property type="entry name" value="TIR"/>
    <property type="match status" value="1"/>
</dbReference>
<feature type="chain" id="PRO_5044821041" description="TIR domain-containing protein" evidence="13">
    <location>
        <begin position="22"/>
        <end position="928"/>
    </location>
</feature>
<keyword evidence="5 13" id="KW-0732">Signal</keyword>
<dbReference type="PRINTS" id="PR01537">
    <property type="entry name" value="INTRLKN1R1F"/>
</dbReference>
<dbReference type="GO" id="GO:0016020">
    <property type="term" value="C:membrane"/>
    <property type="evidence" value="ECO:0007669"/>
    <property type="project" value="UniProtKB-SubCell"/>
</dbReference>
<evidence type="ECO:0000256" key="12">
    <source>
        <dbReference type="SAM" id="Phobius"/>
    </source>
</evidence>
<accession>A0ABD0LGL5</accession>
<evidence type="ECO:0000256" key="11">
    <source>
        <dbReference type="SAM" id="MobiDB-lite"/>
    </source>
</evidence>
<evidence type="ECO:0000256" key="2">
    <source>
        <dbReference type="ARBA" id="ARBA00009634"/>
    </source>
</evidence>
<comment type="similarity">
    <text evidence="2">Belongs to the Toll-like receptor family.</text>
</comment>
<dbReference type="PANTHER" id="PTHR24365:SF541">
    <property type="entry name" value="PROTEIN TOLL-RELATED"/>
    <property type="match status" value="1"/>
</dbReference>
<evidence type="ECO:0000256" key="7">
    <source>
        <dbReference type="ARBA" id="ARBA00022989"/>
    </source>
</evidence>
<evidence type="ECO:0000259" key="14">
    <source>
        <dbReference type="PROSITE" id="PS50104"/>
    </source>
</evidence>
<evidence type="ECO:0000313" key="16">
    <source>
        <dbReference type="Proteomes" id="UP001519460"/>
    </source>
</evidence>
<proteinExistence type="inferred from homology"/>
<comment type="caution">
    <text evidence="15">The sequence shown here is derived from an EMBL/GenBank/DDBJ whole genome shotgun (WGS) entry which is preliminary data.</text>
</comment>
<feature type="signal peptide" evidence="13">
    <location>
        <begin position="1"/>
        <end position="21"/>
    </location>
</feature>
<sequence length="928" mass="105606">MTVPLLHLTLVLVVMSFPSLADQHSACPESCSCGIDPSYPAGLRVNCSHANLHEVPEDIPVSTTTLLLAHNHLNVIRNNSFRHLAFLKHLNLSFNDISQVEEDAFVGLSHLYSLCLRNNYLPLSPTTYPQLVFQPLVSLQILHLTRMYVPKHFDRPGQETTPESILPSHLEDSEVSHRSGDAVSLARIAGRNRRQASSLSAQRAQSPTSATNLRVTKEVELDYPDEALSRLPSLRQLYIDGLANRTFGPGFLSLTNLSTLSLSGKSGYCGMSTLTRETFANVPHVQRLNLSDCLIVHLAPDTFSAVKSLRDLDLSFNQALGFDDLGDAFEGLSETRLENLTIDAIVPDKVLGLTINSTHLRHFKNLRYLEKLSVRFNRIEAFENGVLCTSVPPNLTQVYLNANLLELAPYVNDLDCLQSLELLHINGFDDYWTPPLRPPDSADQSDEGWTSSCMEQCVRSDSQYRQAADHREKTRQRQSFGSVEKEFLIPPRLKIFKARHFGLFYKLERLRVCPNNTLMRIDMGENHFPVWSGRVTGLENLTELYLEDTFTSDIRDDFFASFPSLEILAIAGNRLRSAFRNDLQGRLLRGLRSLRILDISQNDLGSLRKHTLEGLHNLKRLYARVNGMAYFDCNISHMENIQHLDFSQNQLNTLPKWVRDHLDSVAERHNVSVNMTYNPIACTCQNIDFLRWIRGSKVDFGTHENYYCLLADGSLKQMSDILGTIENLERTCGSYVGVFVGAVASSLLLLVLLVVTLAYRFRWKLRYLYYATRLSFQRNKRHHDDGFKFDAFVSFAGEDMEFVDGELKEELEEGRGLKLCIHERDFVPGQYIASNIVDSVQRSRRTLVVLTRALLASDWCHYELQMALMEAAETGRDVLLFLLYEHVPSHELPREVLFNIQASSYIEFPHTESDRSLFWDRLADALRR</sequence>
<keyword evidence="3" id="KW-0433">Leucine-rich repeat</keyword>
<dbReference type="InterPro" id="IPR003591">
    <property type="entry name" value="Leu-rich_rpt_typical-subtyp"/>
</dbReference>
<evidence type="ECO:0000256" key="10">
    <source>
        <dbReference type="ARBA" id="ARBA00023180"/>
    </source>
</evidence>
<gene>
    <name evidence="15" type="ORF">BaRGS_00010039</name>
</gene>
<dbReference type="InterPro" id="IPR000157">
    <property type="entry name" value="TIR_dom"/>
</dbReference>
<dbReference type="PROSITE" id="PS51450">
    <property type="entry name" value="LRR"/>
    <property type="match status" value="1"/>
</dbReference>
<evidence type="ECO:0000313" key="15">
    <source>
        <dbReference type="EMBL" id="KAK7498662.1"/>
    </source>
</evidence>
<dbReference type="SUPFAM" id="SSF52200">
    <property type="entry name" value="Toll/Interleukin receptor TIR domain"/>
    <property type="match status" value="1"/>
</dbReference>
<keyword evidence="8 12" id="KW-0472">Membrane</keyword>
<dbReference type="InterPro" id="IPR032675">
    <property type="entry name" value="LRR_dom_sf"/>
</dbReference>
<reference evidence="15 16" key="1">
    <citation type="journal article" date="2023" name="Sci. Data">
        <title>Genome assembly of the Korean intertidal mud-creeper Batillaria attramentaria.</title>
        <authorList>
            <person name="Patra A.K."/>
            <person name="Ho P.T."/>
            <person name="Jun S."/>
            <person name="Lee S.J."/>
            <person name="Kim Y."/>
            <person name="Won Y.J."/>
        </authorList>
    </citation>
    <scope>NUCLEOTIDE SEQUENCE [LARGE SCALE GENOMIC DNA]</scope>
    <source>
        <strain evidence="15">Wonlab-2016</strain>
    </source>
</reference>
<dbReference type="EMBL" id="JACVVK020000049">
    <property type="protein sequence ID" value="KAK7498662.1"/>
    <property type="molecule type" value="Genomic_DNA"/>
</dbReference>
<dbReference type="SMART" id="SM00255">
    <property type="entry name" value="TIR"/>
    <property type="match status" value="1"/>
</dbReference>
<evidence type="ECO:0000256" key="4">
    <source>
        <dbReference type="ARBA" id="ARBA00022692"/>
    </source>
</evidence>
<dbReference type="Gene3D" id="3.80.10.10">
    <property type="entry name" value="Ribonuclease Inhibitor"/>
    <property type="match status" value="4"/>
</dbReference>
<dbReference type="InterPro" id="IPR001611">
    <property type="entry name" value="Leu-rich_rpt"/>
</dbReference>
<feature type="region of interest" description="Disordered" evidence="11">
    <location>
        <begin position="153"/>
        <end position="178"/>
    </location>
</feature>
<name>A0ABD0LGL5_9CAEN</name>
<feature type="region of interest" description="Disordered" evidence="11">
    <location>
        <begin position="194"/>
        <end position="215"/>
    </location>
</feature>
<dbReference type="SUPFAM" id="SSF52058">
    <property type="entry name" value="L domain-like"/>
    <property type="match status" value="2"/>
</dbReference>
<protein>
    <recommendedName>
        <fullName evidence="14">TIR domain-containing protein</fullName>
    </recommendedName>
</protein>
<feature type="compositionally biased region" description="Basic and acidic residues" evidence="11">
    <location>
        <begin position="169"/>
        <end position="178"/>
    </location>
</feature>
<dbReference type="InterPro" id="IPR035897">
    <property type="entry name" value="Toll_tir_struct_dom_sf"/>
</dbReference>
<dbReference type="Pfam" id="PF01582">
    <property type="entry name" value="TIR"/>
    <property type="match status" value="1"/>
</dbReference>
<dbReference type="InterPro" id="IPR000372">
    <property type="entry name" value="LRRNT"/>
</dbReference>
<comment type="subcellular location">
    <subcellularLocation>
        <location evidence="1">Membrane</location>
        <topology evidence="1">Single-pass membrane protein</topology>
    </subcellularLocation>
</comment>
<dbReference type="Pfam" id="PF13855">
    <property type="entry name" value="LRR_8"/>
    <property type="match status" value="2"/>
</dbReference>
<evidence type="ECO:0000256" key="13">
    <source>
        <dbReference type="SAM" id="SignalP"/>
    </source>
</evidence>
<dbReference type="PANTHER" id="PTHR24365">
    <property type="entry name" value="TOLL-LIKE RECEPTOR"/>
    <property type="match status" value="1"/>
</dbReference>
<organism evidence="15 16">
    <name type="scientific">Batillaria attramentaria</name>
    <dbReference type="NCBI Taxonomy" id="370345"/>
    <lineage>
        <taxon>Eukaryota</taxon>
        <taxon>Metazoa</taxon>
        <taxon>Spiralia</taxon>
        <taxon>Lophotrochozoa</taxon>
        <taxon>Mollusca</taxon>
        <taxon>Gastropoda</taxon>
        <taxon>Caenogastropoda</taxon>
        <taxon>Sorbeoconcha</taxon>
        <taxon>Cerithioidea</taxon>
        <taxon>Batillariidae</taxon>
        <taxon>Batillaria</taxon>
    </lineage>
</organism>
<keyword evidence="10" id="KW-0325">Glycoprotein</keyword>
<feature type="domain" description="TIR" evidence="14">
    <location>
        <begin position="787"/>
        <end position="926"/>
    </location>
</feature>
<evidence type="ECO:0000256" key="3">
    <source>
        <dbReference type="ARBA" id="ARBA00022614"/>
    </source>
</evidence>
<keyword evidence="9" id="KW-0675">Receptor</keyword>
<dbReference type="Proteomes" id="UP001519460">
    <property type="component" value="Unassembled WGS sequence"/>
</dbReference>
<feature type="transmembrane region" description="Helical" evidence="12">
    <location>
        <begin position="735"/>
        <end position="759"/>
    </location>
</feature>
<keyword evidence="7 12" id="KW-1133">Transmembrane helix</keyword>
<evidence type="ECO:0000256" key="8">
    <source>
        <dbReference type="ARBA" id="ARBA00023136"/>
    </source>
</evidence>
<evidence type="ECO:0000256" key="6">
    <source>
        <dbReference type="ARBA" id="ARBA00022737"/>
    </source>
</evidence>
<evidence type="ECO:0000256" key="5">
    <source>
        <dbReference type="ARBA" id="ARBA00022729"/>
    </source>
</evidence>
<dbReference type="SMART" id="SM00013">
    <property type="entry name" value="LRRNT"/>
    <property type="match status" value="1"/>
</dbReference>
<evidence type="ECO:0000256" key="9">
    <source>
        <dbReference type="ARBA" id="ARBA00023170"/>
    </source>
</evidence>
<dbReference type="AlphaFoldDB" id="A0ABD0LGL5"/>
<keyword evidence="6" id="KW-0677">Repeat</keyword>
<keyword evidence="16" id="KW-1185">Reference proteome</keyword>
<dbReference type="SMART" id="SM00369">
    <property type="entry name" value="LRR_TYP"/>
    <property type="match status" value="10"/>
</dbReference>